<keyword evidence="1" id="KW-0472">Membrane</keyword>
<keyword evidence="1" id="KW-1133">Transmembrane helix</keyword>
<evidence type="ECO:0000313" key="3">
    <source>
        <dbReference type="Proteomes" id="UP001597218"/>
    </source>
</evidence>
<protein>
    <recommendedName>
        <fullName evidence="4">Group-specific protein</fullName>
    </recommendedName>
</protein>
<feature type="transmembrane region" description="Helical" evidence="1">
    <location>
        <begin position="73"/>
        <end position="94"/>
    </location>
</feature>
<proteinExistence type="predicted"/>
<dbReference type="RefSeq" id="WP_381539545.1">
    <property type="nucleotide sequence ID" value="NZ_JBHUGI010000034.1"/>
</dbReference>
<reference evidence="3" key="1">
    <citation type="journal article" date="2019" name="Int. J. Syst. Evol. Microbiol.">
        <title>The Global Catalogue of Microorganisms (GCM) 10K type strain sequencing project: providing services to taxonomists for standard genome sequencing and annotation.</title>
        <authorList>
            <consortium name="The Broad Institute Genomics Platform"/>
            <consortium name="The Broad Institute Genome Sequencing Center for Infectious Disease"/>
            <person name="Wu L."/>
            <person name="Ma J."/>
        </authorList>
    </citation>
    <scope>NUCLEOTIDE SEQUENCE [LARGE SCALE GENOMIC DNA]</scope>
    <source>
        <strain evidence="3">CGMCC 4.7177</strain>
    </source>
</reference>
<feature type="transmembrane region" description="Helical" evidence="1">
    <location>
        <begin position="47"/>
        <end position="67"/>
    </location>
</feature>
<keyword evidence="1" id="KW-0812">Transmembrane</keyword>
<feature type="transmembrane region" description="Helical" evidence="1">
    <location>
        <begin position="6"/>
        <end position="26"/>
    </location>
</feature>
<evidence type="ECO:0000313" key="2">
    <source>
        <dbReference type="EMBL" id="MFD1929427.1"/>
    </source>
</evidence>
<dbReference type="EMBL" id="JBHUGI010000034">
    <property type="protein sequence ID" value="MFD1929427.1"/>
    <property type="molecule type" value="Genomic_DNA"/>
</dbReference>
<comment type="caution">
    <text evidence="2">The sequence shown here is derived from an EMBL/GenBank/DDBJ whole genome shotgun (WGS) entry which is preliminary data.</text>
</comment>
<dbReference type="Proteomes" id="UP001597218">
    <property type="component" value="Unassembled WGS sequence"/>
</dbReference>
<gene>
    <name evidence="2" type="ORF">ACFSFY_15400</name>
</gene>
<sequence length="106" mass="11444">MSLALEIARIVLPLIVVGGIGVFVILRMKYKSKQGTLGKKQSKSAQNVLDSLIPFGMIVGCAIAVLINLFTSIPLLSTLTWGPGIGFLLGYVAYEIYSKMDESHSQ</sequence>
<evidence type="ECO:0008006" key="4">
    <source>
        <dbReference type="Google" id="ProtNLM"/>
    </source>
</evidence>
<accession>A0ABW4SLP6</accession>
<organism evidence="2 3">
    <name type="scientific">Sporosarcina siberiensis</name>
    <dbReference type="NCBI Taxonomy" id="1365606"/>
    <lineage>
        <taxon>Bacteria</taxon>
        <taxon>Bacillati</taxon>
        <taxon>Bacillota</taxon>
        <taxon>Bacilli</taxon>
        <taxon>Bacillales</taxon>
        <taxon>Caryophanaceae</taxon>
        <taxon>Sporosarcina</taxon>
    </lineage>
</organism>
<evidence type="ECO:0000256" key="1">
    <source>
        <dbReference type="SAM" id="Phobius"/>
    </source>
</evidence>
<name>A0ABW4SLP6_9BACL</name>
<keyword evidence="3" id="KW-1185">Reference proteome</keyword>